<accession>A0A0J6FH20</accession>
<feature type="region of interest" description="Disordered" evidence="1">
    <location>
        <begin position="353"/>
        <end position="410"/>
    </location>
</feature>
<feature type="compositionally biased region" description="Basic residues" evidence="1">
    <location>
        <begin position="1"/>
        <end position="12"/>
    </location>
</feature>
<organism evidence="3 4">
    <name type="scientific">Coccidioides posadasii RMSCC 3488</name>
    <dbReference type="NCBI Taxonomy" id="454284"/>
    <lineage>
        <taxon>Eukaryota</taxon>
        <taxon>Fungi</taxon>
        <taxon>Dikarya</taxon>
        <taxon>Ascomycota</taxon>
        <taxon>Pezizomycotina</taxon>
        <taxon>Eurotiomycetes</taxon>
        <taxon>Eurotiomycetidae</taxon>
        <taxon>Onygenales</taxon>
        <taxon>Onygenaceae</taxon>
        <taxon>Coccidioides</taxon>
    </lineage>
</organism>
<feature type="region of interest" description="Disordered" evidence="1">
    <location>
        <begin position="1"/>
        <end position="58"/>
    </location>
</feature>
<sequence length="684" mass="73212">MPKPRSSVKKTKAYIITNPAPVDDGNPLGTFNSRSSTSSPRRVGASSSSATSAANLTVRPRNRRLISFVEDGENEASGSAKGTVVQQGGLHPTTTGTISSSRNPSPSPYSSRATSPAPRNLFSRTPSGLPGLGSFANGLGAGAGRASSQGKKSTGFAADLLDSSWSSIQGLASAVLGIDGNQSRNRSPLNGYRRRKSSESDSFAPVHDEGCRRPGLPSAWGPPGLNDTQILPGSKEDRQAVIQLKKRELLLQANGDAVPDSQGNYKRRISLDNSYSPSPARPVEQDDGDALVYIHVVQPTDSLTGVSIRYGCPLPILRKANGFWPSDSVQSRKVVVLPVASCTLKGRRISSDQVDQLNPKRGASTDSFEDNSSLIPTPSPTNASGYGGSARGLDDPFSSSKLEKAPASTPMWRHESWVQVEGFPSPLELGRIPKRTLGFFARGRRQSQTLSEPYSHLDMSPSRSQTQRDLSHSPTSRLRDRSTSSSKVSPHPSRRSIVLSGPGGVGTLDRNAIGPGPAPDKLNAFVSTHLPNLVIPSQQPHMAGTSLGPNDRMSFDSASTSSTTGLENIGGAIEGWFRKVATKAKAGLNELQQPIQPHGHLGIGGNGDLIELSEAPESNRPEKLADMPLLHPTCPMPVARNVVVGWEMWIERRVINRTVKALQFFLPALEVAVYRYLLRSRELT</sequence>
<dbReference type="Proteomes" id="UP000054567">
    <property type="component" value="Unassembled WGS sequence"/>
</dbReference>
<reference evidence="4" key="3">
    <citation type="journal article" date="2010" name="Genome Res.">
        <title>Population genomic sequencing of Coccidioides fungi reveals recent hybridization and transposon control.</title>
        <authorList>
            <person name="Neafsey D.E."/>
            <person name="Barker B.M."/>
            <person name="Sharpton T.J."/>
            <person name="Stajich J.E."/>
            <person name="Park D.J."/>
            <person name="Whiston E."/>
            <person name="Hung C.-Y."/>
            <person name="McMahan C."/>
            <person name="White J."/>
            <person name="Sykes S."/>
            <person name="Heiman D."/>
            <person name="Young S."/>
            <person name="Zeng Q."/>
            <person name="Abouelleil A."/>
            <person name="Aftuck L."/>
            <person name="Bessette D."/>
            <person name="Brown A."/>
            <person name="FitzGerald M."/>
            <person name="Lui A."/>
            <person name="Macdonald J.P."/>
            <person name="Priest M."/>
            <person name="Orbach M.J."/>
            <person name="Galgiani J.N."/>
            <person name="Kirkland T.N."/>
            <person name="Cole G.T."/>
            <person name="Birren B.W."/>
            <person name="Henn M.R."/>
            <person name="Taylor J.W."/>
            <person name="Rounsley S.D."/>
        </authorList>
    </citation>
    <scope>NUCLEOTIDE SEQUENCE [LARGE SCALE GENOMIC DNA]</scope>
    <source>
        <strain evidence="4">RMSCC 3488</strain>
    </source>
</reference>
<feature type="domain" description="LysM" evidence="2">
    <location>
        <begin position="293"/>
        <end position="337"/>
    </location>
</feature>
<evidence type="ECO:0000313" key="4">
    <source>
        <dbReference type="Proteomes" id="UP000054567"/>
    </source>
</evidence>
<dbReference type="OrthoDB" id="2192830at2759"/>
<reference evidence="3 4" key="1">
    <citation type="submission" date="2007-06" db="EMBL/GenBank/DDBJ databases">
        <title>The Genome Sequence of Coccidioides posadasii RMSCC_3488.</title>
        <authorList>
            <consortium name="Coccidioides Genome Resources Consortium"/>
            <consortium name="The Broad Institute Genome Sequencing Platform"/>
            <person name="Henn M.R."/>
            <person name="Sykes S."/>
            <person name="Young S."/>
            <person name="Jaffe D."/>
            <person name="Berlin A."/>
            <person name="Alvarez P."/>
            <person name="Butler J."/>
            <person name="Gnerre S."/>
            <person name="Grabherr M."/>
            <person name="Mauceli E."/>
            <person name="Brockman W."/>
            <person name="Kodira C."/>
            <person name="Alvarado L."/>
            <person name="Zeng Q."/>
            <person name="Crawford M."/>
            <person name="Antoine C."/>
            <person name="Devon K."/>
            <person name="Galgiani J."/>
            <person name="Orsborn K."/>
            <person name="Lewis M.L."/>
            <person name="Nusbaum C."/>
            <person name="Galagan J."/>
            <person name="Birren B."/>
        </authorList>
    </citation>
    <scope>NUCLEOTIDE SEQUENCE [LARGE SCALE GENOMIC DNA]</scope>
    <source>
        <strain evidence="3 4">RMSCC 3488</strain>
    </source>
</reference>
<dbReference type="InterPro" id="IPR036779">
    <property type="entry name" value="LysM_dom_sf"/>
</dbReference>
<feature type="compositionally biased region" description="Low complexity" evidence="1">
    <location>
        <begin position="35"/>
        <end position="54"/>
    </location>
</feature>
<name>A0A0J6FH20_COCPO</name>
<proteinExistence type="predicted"/>
<feature type="compositionally biased region" description="Polar residues" evidence="1">
    <location>
        <begin position="364"/>
        <end position="384"/>
    </location>
</feature>
<dbReference type="PROSITE" id="PS51782">
    <property type="entry name" value="LYSM"/>
    <property type="match status" value="1"/>
</dbReference>
<gene>
    <name evidence="3" type="ORF">CPAG_04941</name>
</gene>
<dbReference type="Gene3D" id="3.10.350.10">
    <property type="entry name" value="LysM domain"/>
    <property type="match status" value="1"/>
</dbReference>
<evidence type="ECO:0000313" key="3">
    <source>
        <dbReference type="EMBL" id="KMM68615.1"/>
    </source>
</evidence>
<feature type="region of interest" description="Disordered" evidence="1">
    <location>
        <begin position="443"/>
        <end position="524"/>
    </location>
</feature>
<evidence type="ECO:0000259" key="2">
    <source>
        <dbReference type="PROSITE" id="PS51782"/>
    </source>
</evidence>
<dbReference type="SMART" id="SM00257">
    <property type="entry name" value="LysM"/>
    <property type="match status" value="1"/>
</dbReference>
<feature type="compositionally biased region" description="Low complexity" evidence="1">
    <location>
        <begin position="99"/>
        <end position="111"/>
    </location>
</feature>
<evidence type="ECO:0000256" key="1">
    <source>
        <dbReference type="SAM" id="MobiDB-lite"/>
    </source>
</evidence>
<feature type="region of interest" description="Disordered" evidence="1">
    <location>
        <begin position="255"/>
        <end position="284"/>
    </location>
</feature>
<dbReference type="EMBL" id="DS268111">
    <property type="protein sequence ID" value="KMM68615.1"/>
    <property type="molecule type" value="Genomic_DNA"/>
</dbReference>
<feature type="region of interest" description="Disordered" evidence="1">
    <location>
        <begin position="71"/>
        <end position="129"/>
    </location>
</feature>
<reference evidence="4" key="2">
    <citation type="journal article" date="2009" name="Genome Res.">
        <title>Comparative genomic analyses of the human fungal pathogens Coccidioides and their relatives.</title>
        <authorList>
            <person name="Sharpton T.J."/>
            <person name="Stajich J.E."/>
            <person name="Rounsley S.D."/>
            <person name="Gardner M.J."/>
            <person name="Wortman J.R."/>
            <person name="Jordar V.S."/>
            <person name="Maiti R."/>
            <person name="Kodira C.D."/>
            <person name="Neafsey D.E."/>
            <person name="Zeng Q."/>
            <person name="Hung C.-Y."/>
            <person name="McMahan C."/>
            <person name="Muszewska A."/>
            <person name="Grynberg M."/>
            <person name="Mandel M.A."/>
            <person name="Kellner E.M."/>
            <person name="Barker B.M."/>
            <person name="Galgiani J.N."/>
            <person name="Orbach M.J."/>
            <person name="Kirkland T.N."/>
            <person name="Cole G.T."/>
            <person name="Henn M.R."/>
            <person name="Birren B.W."/>
            <person name="Taylor J.W."/>
        </authorList>
    </citation>
    <scope>NUCLEOTIDE SEQUENCE [LARGE SCALE GENOMIC DNA]</scope>
    <source>
        <strain evidence="4">RMSCC 3488</strain>
    </source>
</reference>
<dbReference type="VEuPathDB" id="FungiDB:CPAG_04941"/>
<protein>
    <recommendedName>
        <fullName evidence="2">LysM domain-containing protein</fullName>
    </recommendedName>
</protein>
<dbReference type="AlphaFoldDB" id="A0A0J6FH20"/>
<dbReference type="InterPro" id="IPR018392">
    <property type="entry name" value="LysM"/>
</dbReference>
<dbReference type="CDD" id="cd00118">
    <property type="entry name" value="LysM"/>
    <property type="match status" value="1"/>
</dbReference>
<feature type="region of interest" description="Disordered" evidence="1">
    <location>
        <begin position="179"/>
        <end position="232"/>
    </location>
</feature>